<organism evidence="3">
    <name type="scientific">Sporisorium scitamineum</name>
    <dbReference type="NCBI Taxonomy" id="49012"/>
    <lineage>
        <taxon>Eukaryota</taxon>
        <taxon>Fungi</taxon>
        <taxon>Dikarya</taxon>
        <taxon>Basidiomycota</taxon>
        <taxon>Ustilaginomycotina</taxon>
        <taxon>Ustilaginomycetes</taxon>
        <taxon>Ustilaginales</taxon>
        <taxon>Ustilaginaceae</taxon>
        <taxon>Sporisorium</taxon>
    </lineage>
</organism>
<protein>
    <recommendedName>
        <fullName evidence="4">Acyltransferase 3 domain-containing protein</fullName>
    </recommendedName>
</protein>
<name>A0A127Z8G4_9BASI</name>
<evidence type="ECO:0000256" key="1">
    <source>
        <dbReference type="SAM" id="MobiDB-lite"/>
    </source>
</evidence>
<feature type="region of interest" description="Disordered" evidence="1">
    <location>
        <begin position="80"/>
        <end position="106"/>
    </location>
</feature>
<dbReference type="AlphaFoldDB" id="A0A127Z8G4"/>
<accession>A0A127Z8G4</accession>
<feature type="compositionally biased region" description="Polar residues" evidence="1">
    <location>
        <begin position="88"/>
        <end position="106"/>
    </location>
</feature>
<dbReference type="OrthoDB" id="3363151at2759"/>
<feature type="transmembrane region" description="Helical" evidence="2">
    <location>
        <begin position="322"/>
        <end position="350"/>
    </location>
</feature>
<feature type="transmembrane region" description="Helical" evidence="2">
    <location>
        <begin position="415"/>
        <end position="435"/>
    </location>
</feature>
<feature type="transmembrane region" description="Helical" evidence="2">
    <location>
        <begin position="250"/>
        <end position="272"/>
    </location>
</feature>
<keyword evidence="2" id="KW-0812">Transmembrane</keyword>
<feature type="transmembrane region" description="Helical" evidence="2">
    <location>
        <begin position="540"/>
        <end position="561"/>
    </location>
</feature>
<proteinExistence type="predicted"/>
<feature type="transmembrane region" description="Helical" evidence="2">
    <location>
        <begin position="508"/>
        <end position="528"/>
    </location>
</feature>
<reference evidence="3" key="1">
    <citation type="submission" date="2014-06" db="EMBL/GenBank/DDBJ databases">
        <authorList>
            <person name="Ju J."/>
            <person name="Zhang J."/>
        </authorList>
    </citation>
    <scope>NUCLEOTIDE SEQUENCE</scope>
    <source>
        <strain evidence="3">SscI8</strain>
    </source>
</reference>
<dbReference type="EMBL" id="LK056655">
    <property type="protein sequence ID" value="CDU22262.1"/>
    <property type="molecule type" value="Genomic_DNA"/>
</dbReference>
<evidence type="ECO:0008006" key="4">
    <source>
        <dbReference type="Google" id="ProtNLM"/>
    </source>
</evidence>
<sequence length="582" mass="64834">MASRYSLTAELPATRKSLRRSVRVPAETPIETVPPLPREQQPPQSPAQDEKISIAPHSAWTTTTTNNNNNNTEATIQTHLSLRRDPTRNPQQTAESSALKSEFDTQPTSYDERGYLILNRADIFGITTNAFSQDSSNDQGRSRCQRLPYLEGLRGLLGLQVLIWTFFRIFAPAIVADRDVDGVFPATFVARAPRWQSVLRKVLSPLLFDGELQAAFFVILSGRAGLQTFVERRQAITLAGAAFKRPFRFLLPLATTLVIVSVVIAVDGFHYATHLSAGLANQLAQPPQQWSSTLEFFNSLLFFFSTPFYFKTARATRFVPPMGTLWIVPVLFQQTYVLVILAFALPYTVMRYKNLGMVLLIAATAWVGRFSWYTLTGLLLAEWSTVYLQLLPAAGGGGKKGVRRRIPVNREGSRWVQAWVPGVVMVGMGVVLKYLCIAGFPQAANREIVAHVDGHTAKLNYNTDPSSTAYPRYDNWLLATGLLYLVELSPAIQRLLSTRLLVYVGRWAFSIALISGTLMLSLGSLLWFHLTDNLGWTSDAGVLAVLFVVLVPASCALVEAYSRLVDDVALWGADWLFRWIRV</sequence>
<keyword evidence="2" id="KW-0472">Membrane</keyword>
<evidence type="ECO:0000313" key="3">
    <source>
        <dbReference type="EMBL" id="CDU22262.1"/>
    </source>
</evidence>
<gene>
    <name evidence="3" type="ORF">SPSC_00892</name>
</gene>
<evidence type="ECO:0000256" key="2">
    <source>
        <dbReference type="SAM" id="Phobius"/>
    </source>
</evidence>
<feature type="region of interest" description="Disordered" evidence="1">
    <location>
        <begin position="1"/>
        <end position="50"/>
    </location>
</feature>
<keyword evidence="2" id="KW-1133">Transmembrane helix</keyword>